<reference evidence="1 2" key="1">
    <citation type="submission" date="2019-08" db="EMBL/GenBank/DDBJ databases">
        <title>Identification of a novel species of the genus Boseongicola.</title>
        <authorList>
            <person name="Zhang X.-Q."/>
        </authorList>
    </citation>
    <scope>NUCLEOTIDE SEQUENCE [LARGE SCALE GENOMIC DNA]</scope>
    <source>
        <strain evidence="1 2">HY14</strain>
    </source>
</reference>
<keyword evidence="2" id="KW-1185">Reference proteome</keyword>
<accession>A0A5D0RG38</accession>
<gene>
    <name evidence="1" type="ORF">FVF75_13105</name>
</gene>
<evidence type="ECO:0000313" key="2">
    <source>
        <dbReference type="Proteomes" id="UP000322080"/>
    </source>
</evidence>
<evidence type="ECO:0000313" key="1">
    <source>
        <dbReference type="EMBL" id="TYB80570.1"/>
    </source>
</evidence>
<dbReference type="EMBL" id="VSIY01000013">
    <property type="protein sequence ID" value="TYB80570.1"/>
    <property type="molecule type" value="Genomic_DNA"/>
</dbReference>
<dbReference type="PIRSF" id="PIRSF012608">
    <property type="entry name" value="UCP012608"/>
    <property type="match status" value="1"/>
</dbReference>
<comment type="caution">
    <text evidence="1">The sequence shown here is derived from an EMBL/GenBank/DDBJ whole genome shotgun (WGS) entry which is preliminary data.</text>
</comment>
<dbReference type="AlphaFoldDB" id="A0A5D0RG38"/>
<dbReference type="Pfam" id="PF10094">
    <property type="entry name" value="DUF2332"/>
    <property type="match status" value="1"/>
</dbReference>
<proteinExistence type="predicted"/>
<organism evidence="1 2">
    <name type="scientific">Maritimibacter fusiformis</name>
    <dbReference type="NCBI Taxonomy" id="2603819"/>
    <lineage>
        <taxon>Bacteria</taxon>
        <taxon>Pseudomonadati</taxon>
        <taxon>Pseudomonadota</taxon>
        <taxon>Alphaproteobacteria</taxon>
        <taxon>Rhodobacterales</taxon>
        <taxon>Roseobacteraceae</taxon>
        <taxon>Maritimibacter</taxon>
    </lineage>
</organism>
<name>A0A5D0RG38_9RHOB</name>
<sequence length="344" mass="37082">MSLEGAFREQATHNRALGSPFTARVLRIAAERAVPGNPVMDRMLAWEGDIGPHGASLPLRFLSGLQALVLTGACRELVAAYPPNPAPDDATLGAAIDAALADHADTLMRWIDSPPQTNEVRRASVMIAAGQWLADRFGLPLVLSELGAAAGLNLMWDKFCLALACGTFGPKRSTVWLDPDWRGPCPPAAEIEVIDRRGVDLNPMDPHDPDDALRLVSFLWADQPQRIDRTRAAIDLAEAVVDRGDAAAWLEARLAEPHPGALHLVTHTVAWQYFPKATRTRCLAALEAAGARATRKAPLARLSMEADGSGKAGAAISLTVWPGGRTFSLGRVDFHGRWVDWTPP</sequence>
<dbReference type="RefSeq" id="WP_148378716.1">
    <property type="nucleotide sequence ID" value="NZ_VSIY01000013.1"/>
</dbReference>
<dbReference type="InterPro" id="IPR011200">
    <property type="entry name" value="UCP012608"/>
</dbReference>
<protein>
    <submittedName>
        <fullName evidence="1">DUF2332 family protein</fullName>
    </submittedName>
</protein>
<dbReference type="Proteomes" id="UP000322080">
    <property type="component" value="Unassembled WGS sequence"/>
</dbReference>